<reference evidence="2" key="1">
    <citation type="submission" date="2023-05" db="EMBL/GenBank/DDBJ databases">
        <title>Nepenthes gracilis genome sequencing.</title>
        <authorList>
            <person name="Fukushima K."/>
        </authorList>
    </citation>
    <scope>NUCLEOTIDE SEQUENCE</scope>
    <source>
        <strain evidence="2">SING2019-196</strain>
    </source>
</reference>
<dbReference type="EMBL" id="BSYO01000028">
    <property type="protein sequence ID" value="GMH24810.1"/>
    <property type="molecule type" value="Genomic_DNA"/>
</dbReference>
<dbReference type="Proteomes" id="UP001279734">
    <property type="component" value="Unassembled WGS sequence"/>
</dbReference>
<accession>A0AAD3Y285</accession>
<proteinExistence type="predicted"/>
<evidence type="ECO:0000313" key="3">
    <source>
        <dbReference type="Proteomes" id="UP001279734"/>
    </source>
</evidence>
<gene>
    <name evidence="2" type="ORF">Nepgr_026653</name>
</gene>
<name>A0AAD3Y285_NEPGR</name>
<sequence>MASKTSKHRTERLSSIPLLPSMEACDTQNGHGGINTESEGAKLLAHPCPDSWIDSMESSRAPGQDEQSNLTHGGGRNKIGIMNASSEMANGHSF</sequence>
<feature type="compositionally biased region" description="Polar residues" evidence="1">
    <location>
        <begin position="83"/>
        <end position="94"/>
    </location>
</feature>
<comment type="caution">
    <text evidence="2">The sequence shown here is derived from an EMBL/GenBank/DDBJ whole genome shotgun (WGS) entry which is preliminary data.</text>
</comment>
<feature type="compositionally biased region" description="Basic residues" evidence="1">
    <location>
        <begin position="1"/>
        <end position="10"/>
    </location>
</feature>
<protein>
    <submittedName>
        <fullName evidence="2">Uncharacterized protein</fullName>
    </submittedName>
</protein>
<dbReference type="AlphaFoldDB" id="A0AAD3Y285"/>
<keyword evidence="3" id="KW-1185">Reference proteome</keyword>
<evidence type="ECO:0000256" key="1">
    <source>
        <dbReference type="SAM" id="MobiDB-lite"/>
    </source>
</evidence>
<organism evidence="2 3">
    <name type="scientific">Nepenthes gracilis</name>
    <name type="common">Slender pitcher plant</name>
    <dbReference type="NCBI Taxonomy" id="150966"/>
    <lineage>
        <taxon>Eukaryota</taxon>
        <taxon>Viridiplantae</taxon>
        <taxon>Streptophyta</taxon>
        <taxon>Embryophyta</taxon>
        <taxon>Tracheophyta</taxon>
        <taxon>Spermatophyta</taxon>
        <taxon>Magnoliopsida</taxon>
        <taxon>eudicotyledons</taxon>
        <taxon>Gunneridae</taxon>
        <taxon>Pentapetalae</taxon>
        <taxon>Caryophyllales</taxon>
        <taxon>Nepenthaceae</taxon>
        <taxon>Nepenthes</taxon>
    </lineage>
</organism>
<evidence type="ECO:0000313" key="2">
    <source>
        <dbReference type="EMBL" id="GMH24810.1"/>
    </source>
</evidence>
<feature type="region of interest" description="Disordered" evidence="1">
    <location>
        <begin position="1"/>
        <end position="94"/>
    </location>
</feature>